<evidence type="ECO:0000313" key="5">
    <source>
        <dbReference type="Proteomes" id="UP000199558"/>
    </source>
</evidence>
<organism evidence="4 5">
    <name type="scientific">Micromonospora sediminicola</name>
    <dbReference type="NCBI Taxonomy" id="946078"/>
    <lineage>
        <taxon>Bacteria</taxon>
        <taxon>Bacillati</taxon>
        <taxon>Actinomycetota</taxon>
        <taxon>Actinomycetes</taxon>
        <taxon>Micromonosporales</taxon>
        <taxon>Micromonosporaceae</taxon>
        <taxon>Micromonospora</taxon>
    </lineage>
</organism>
<dbReference type="Gene3D" id="3.30.750.24">
    <property type="entry name" value="STAS domain"/>
    <property type="match status" value="1"/>
</dbReference>
<dbReference type="CDD" id="cd07043">
    <property type="entry name" value="STAS_anti-anti-sigma_factors"/>
    <property type="match status" value="1"/>
</dbReference>
<dbReference type="GO" id="GO:0043856">
    <property type="term" value="F:anti-sigma factor antagonist activity"/>
    <property type="evidence" value="ECO:0007669"/>
    <property type="project" value="InterPro"/>
</dbReference>
<evidence type="ECO:0000313" key="4">
    <source>
        <dbReference type="EMBL" id="SBT65995.1"/>
    </source>
</evidence>
<dbReference type="OrthoDB" id="3385404at2"/>
<dbReference type="EMBL" id="FLRH01000003">
    <property type="protein sequence ID" value="SBT65995.1"/>
    <property type="molecule type" value="Genomic_DNA"/>
</dbReference>
<accession>A0A1A9B902</accession>
<dbReference type="NCBIfam" id="TIGR00377">
    <property type="entry name" value="ant_ant_sig"/>
    <property type="match status" value="1"/>
</dbReference>
<dbReference type="Pfam" id="PF13466">
    <property type="entry name" value="STAS_2"/>
    <property type="match status" value="1"/>
</dbReference>
<sequence>MASPVPFGDVPPTAPLRLAATDIGDGQVVLMVTGEVDMATCDQLDQTVAHLLRRRPRRLLLDLAGVRFLDSSGIRVLLHSGRRAQQQDCHLSLVNTPPAVRRVLEIAGVASLLGLDVDRDDQTEAVSSPDSTR</sequence>
<dbReference type="InterPro" id="IPR036513">
    <property type="entry name" value="STAS_dom_sf"/>
</dbReference>
<dbReference type="PANTHER" id="PTHR33495">
    <property type="entry name" value="ANTI-SIGMA FACTOR ANTAGONIST TM_1081-RELATED-RELATED"/>
    <property type="match status" value="1"/>
</dbReference>
<name>A0A1A9B902_9ACTN</name>
<proteinExistence type="inferred from homology"/>
<dbReference type="InterPro" id="IPR002645">
    <property type="entry name" value="STAS_dom"/>
</dbReference>
<dbReference type="PROSITE" id="PS50801">
    <property type="entry name" value="STAS"/>
    <property type="match status" value="1"/>
</dbReference>
<evidence type="ECO:0000256" key="2">
    <source>
        <dbReference type="RuleBase" id="RU003749"/>
    </source>
</evidence>
<dbReference type="AlphaFoldDB" id="A0A1A9B902"/>
<dbReference type="InterPro" id="IPR058548">
    <property type="entry name" value="MlaB-like_STAS"/>
</dbReference>
<dbReference type="STRING" id="946078.GA0070622_3012"/>
<reference evidence="5" key="1">
    <citation type="submission" date="2016-06" db="EMBL/GenBank/DDBJ databases">
        <authorList>
            <person name="Varghese N."/>
            <person name="Submissions Spin"/>
        </authorList>
    </citation>
    <scope>NUCLEOTIDE SEQUENCE [LARGE SCALE GENOMIC DNA]</scope>
    <source>
        <strain evidence="5">DSM 45794</strain>
    </source>
</reference>
<evidence type="ECO:0000256" key="1">
    <source>
        <dbReference type="ARBA" id="ARBA00009013"/>
    </source>
</evidence>
<protein>
    <recommendedName>
        <fullName evidence="2">Anti-sigma factor antagonist</fullName>
    </recommendedName>
</protein>
<comment type="similarity">
    <text evidence="1 2">Belongs to the anti-sigma-factor antagonist family.</text>
</comment>
<keyword evidence="5" id="KW-1185">Reference proteome</keyword>
<dbReference type="InterPro" id="IPR003658">
    <property type="entry name" value="Anti-sigma_ant"/>
</dbReference>
<dbReference type="Proteomes" id="UP000199558">
    <property type="component" value="Unassembled WGS sequence"/>
</dbReference>
<feature type="domain" description="STAS" evidence="3">
    <location>
        <begin position="25"/>
        <end position="129"/>
    </location>
</feature>
<dbReference type="RefSeq" id="WP_141684579.1">
    <property type="nucleotide sequence ID" value="NZ_FLRH01000003.1"/>
</dbReference>
<dbReference type="SUPFAM" id="SSF52091">
    <property type="entry name" value="SpoIIaa-like"/>
    <property type="match status" value="1"/>
</dbReference>
<dbReference type="PANTHER" id="PTHR33495:SF2">
    <property type="entry name" value="ANTI-SIGMA FACTOR ANTAGONIST TM_1081-RELATED"/>
    <property type="match status" value="1"/>
</dbReference>
<gene>
    <name evidence="4" type="ORF">GA0070622_3012</name>
</gene>
<evidence type="ECO:0000259" key="3">
    <source>
        <dbReference type="PROSITE" id="PS50801"/>
    </source>
</evidence>